<evidence type="ECO:0000313" key="5">
    <source>
        <dbReference type="EnsemblPlants" id="Pp3c4_7202V3.1"/>
    </source>
</evidence>
<dbReference type="SUPFAM" id="SSF54695">
    <property type="entry name" value="POZ domain"/>
    <property type="match status" value="1"/>
</dbReference>
<dbReference type="InterPro" id="IPR011333">
    <property type="entry name" value="SKP1/BTB/POZ_sf"/>
</dbReference>
<gene>
    <name evidence="4" type="ORF">PHYPA_005885</name>
</gene>
<dbReference type="Proteomes" id="UP000006727">
    <property type="component" value="Chromosome 4"/>
</dbReference>
<protein>
    <recommendedName>
        <fullName evidence="3">BTB domain-containing protein</fullName>
    </recommendedName>
</protein>
<reference evidence="5" key="3">
    <citation type="submission" date="2020-12" db="UniProtKB">
        <authorList>
            <consortium name="EnsemblPlants"/>
        </authorList>
    </citation>
    <scope>IDENTIFICATION</scope>
</reference>
<dbReference type="InParanoid" id="A0A2K1KMI6"/>
<dbReference type="EMBL" id="ABEU02000004">
    <property type="protein sequence ID" value="PNR54992.1"/>
    <property type="molecule type" value="Genomic_DNA"/>
</dbReference>
<accession>A0A2K1KMI6</accession>
<dbReference type="PANTHER" id="PTHR32370">
    <property type="entry name" value="OS12G0117600 PROTEIN"/>
    <property type="match status" value="1"/>
</dbReference>
<sequence>MKFMKLGSKLGILTERGNSTSVGSELPSDITFDVDGHKFHLHKFPLLAKCGCLNKLIASALESGSEEVLINEFPGRAKCFEMCAKYCYGISITLSPHIVGEMTEVTEKSNMIYKLEVFLNSSILRGWKDTIICLRRSTAYLPWCEDLKTMGRCIESISSRACVNPAESSPGSWRSRRMTSAPNDWWVEDLSDLDIHLYGRVLFFEQVRPTVNGSLPDDNSGSIHDPKYGEEINLPKVNNDNSRKSSSEQALGKAP</sequence>
<feature type="region of interest" description="Disordered" evidence="2">
    <location>
        <begin position="214"/>
        <end position="255"/>
    </location>
</feature>
<reference evidence="4 6" key="2">
    <citation type="journal article" date="2018" name="Plant J.">
        <title>The Physcomitrella patens chromosome-scale assembly reveals moss genome structure and evolution.</title>
        <authorList>
            <person name="Lang D."/>
            <person name="Ullrich K.K."/>
            <person name="Murat F."/>
            <person name="Fuchs J."/>
            <person name="Jenkins J."/>
            <person name="Haas F.B."/>
            <person name="Piednoel M."/>
            <person name="Gundlach H."/>
            <person name="Van Bel M."/>
            <person name="Meyberg R."/>
            <person name="Vives C."/>
            <person name="Morata J."/>
            <person name="Symeonidi A."/>
            <person name="Hiss M."/>
            <person name="Muchero W."/>
            <person name="Kamisugi Y."/>
            <person name="Saleh O."/>
            <person name="Blanc G."/>
            <person name="Decker E.L."/>
            <person name="van Gessel N."/>
            <person name="Grimwood J."/>
            <person name="Hayes R.D."/>
            <person name="Graham S.W."/>
            <person name="Gunter L.E."/>
            <person name="McDaniel S.F."/>
            <person name="Hoernstein S.N.W."/>
            <person name="Larsson A."/>
            <person name="Li F.W."/>
            <person name="Perroud P.F."/>
            <person name="Phillips J."/>
            <person name="Ranjan P."/>
            <person name="Rokshar D.S."/>
            <person name="Rothfels C.J."/>
            <person name="Schneider L."/>
            <person name="Shu S."/>
            <person name="Stevenson D.W."/>
            <person name="Thummler F."/>
            <person name="Tillich M."/>
            <person name="Villarreal Aguilar J.C."/>
            <person name="Widiez T."/>
            <person name="Wong G.K."/>
            <person name="Wymore A."/>
            <person name="Zhang Y."/>
            <person name="Zimmer A.D."/>
            <person name="Quatrano R.S."/>
            <person name="Mayer K.F.X."/>
            <person name="Goodstein D."/>
            <person name="Casacuberta J.M."/>
            <person name="Vandepoele K."/>
            <person name="Reski R."/>
            <person name="Cuming A.C."/>
            <person name="Tuskan G.A."/>
            <person name="Maumus F."/>
            <person name="Salse J."/>
            <person name="Schmutz J."/>
            <person name="Rensing S.A."/>
        </authorList>
    </citation>
    <scope>NUCLEOTIDE SEQUENCE [LARGE SCALE GENOMIC DNA]</scope>
    <source>
        <strain evidence="5 6">cv. Gransden 2004</strain>
    </source>
</reference>
<evidence type="ECO:0000313" key="4">
    <source>
        <dbReference type="EMBL" id="PNR54992.1"/>
    </source>
</evidence>
<evidence type="ECO:0000313" key="6">
    <source>
        <dbReference type="Proteomes" id="UP000006727"/>
    </source>
</evidence>
<dbReference type="EnsemblPlants" id="Pp3c4_7202V3.1">
    <property type="protein sequence ID" value="Pp3c4_7202V3.1"/>
    <property type="gene ID" value="Pp3c4_7202"/>
</dbReference>
<comment type="pathway">
    <text evidence="1">Protein modification; protein ubiquitination.</text>
</comment>
<organism evidence="4">
    <name type="scientific">Physcomitrium patens</name>
    <name type="common">Spreading-leaved earth moss</name>
    <name type="synonym">Physcomitrella patens</name>
    <dbReference type="NCBI Taxonomy" id="3218"/>
    <lineage>
        <taxon>Eukaryota</taxon>
        <taxon>Viridiplantae</taxon>
        <taxon>Streptophyta</taxon>
        <taxon>Embryophyta</taxon>
        <taxon>Bryophyta</taxon>
        <taxon>Bryophytina</taxon>
        <taxon>Bryopsida</taxon>
        <taxon>Funariidae</taxon>
        <taxon>Funariales</taxon>
        <taxon>Funariaceae</taxon>
        <taxon>Physcomitrium</taxon>
    </lineage>
</organism>
<keyword evidence="6" id="KW-1185">Reference proteome</keyword>
<evidence type="ECO:0000259" key="3">
    <source>
        <dbReference type="PROSITE" id="PS50097"/>
    </source>
</evidence>
<reference evidence="4 6" key="1">
    <citation type="journal article" date="2008" name="Science">
        <title>The Physcomitrella genome reveals evolutionary insights into the conquest of land by plants.</title>
        <authorList>
            <person name="Rensing S."/>
            <person name="Lang D."/>
            <person name="Zimmer A."/>
            <person name="Terry A."/>
            <person name="Salamov A."/>
            <person name="Shapiro H."/>
            <person name="Nishiyama T."/>
            <person name="Perroud P.-F."/>
            <person name="Lindquist E."/>
            <person name="Kamisugi Y."/>
            <person name="Tanahashi T."/>
            <person name="Sakakibara K."/>
            <person name="Fujita T."/>
            <person name="Oishi K."/>
            <person name="Shin-I T."/>
            <person name="Kuroki Y."/>
            <person name="Toyoda A."/>
            <person name="Suzuki Y."/>
            <person name="Hashimoto A."/>
            <person name="Yamaguchi K."/>
            <person name="Sugano A."/>
            <person name="Kohara Y."/>
            <person name="Fujiyama A."/>
            <person name="Anterola A."/>
            <person name="Aoki S."/>
            <person name="Ashton N."/>
            <person name="Barbazuk W.B."/>
            <person name="Barker E."/>
            <person name="Bennetzen J."/>
            <person name="Bezanilla M."/>
            <person name="Blankenship R."/>
            <person name="Cho S.H."/>
            <person name="Dutcher S."/>
            <person name="Estelle M."/>
            <person name="Fawcett J.A."/>
            <person name="Gundlach H."/>
            <person name="Hanada K."/>
            <person name="Heyl A."/>
            <person name="Hicks K.A."/>
            <person name="Hugh J."/>
            <person name="Lohr M."/>
            <person name="Mayer K."/>
            <person name="Melkozernov A."/>
            <person name="Murata T."/>
            <person name="Nelson D."/>
            <person name="Pils B."/>
            <person name="Prigge M."/>
            <person name="Reiss B."/>
            <person name="Renner T."/>
            <person name="Rombauts S."/>
            <person name="Rushton P."/>
            <person name="Sanderfoot A."/>
            <person name="Schween G."/>
            <person name="Shiu S.-H."/>
            <person name="Stueber K."/>
            <person name="Theodoulou F.L."/>
            <person name="Tu H."/>
            <person name="Van de Peer Y."/>
            <person name="Verrier P.J."/>
            <person name="Waters E."/>
            <person name="Wood A."/>
            <person name="Yang L."/>
            <person name="Cove D."/>
            <person name="Cuming A."/>
            <person name="Hasebe M."/>
            <person name="Lucas S."/>
            <person name="Mishler D.B."/>
            <person name="Reski R."/>
            <person name="Grigoriev I."/>
            <person name="Quatrano R.S."/>
            <person name="Boore J.L."/>
        </authorList>
    </citation>
    <scope>NUCLEOTIDE SEQUENCE [LARGE SCALE GENOMIC DNA]</scope>
    <source>
        <strain evidence="5 6">cv. Gransden 2004</strain>
    </source>
</reference>
<dbReference type="Gene3D" id="3.30.710.10">
    <property type="entry name" value="Potassium Channel Kv1.1, Chain A"/>
    <property type="match status" value="1"/>
</dbReference>
<dbReference type="InterPro" id="IPR000210">
    <property type="entry name" value="BTB/POZ_dom"/>
</dbReference>
<feature type="domain" description="BTB" evidence="3">
    <location>
        <begin position="28"/>
        <end position="96"/>
    </location>
</feature>
<dbReference type="InterPro" id="IPR043454">
    <property type="entry name" value="NPH3/RPT2-like"/>
</dbReference>
<evidence type="ECO:0000256" key="1">
    <source>
        <dbReference type="ARBA" id="ARBA00004906"/>
    </source>
</evidence>
<evidence type="ECO:0000256" key="2">
    <source>
        <dbReference type="SAM" id="MobiDB-lite"/>
    </source>
</evidence>
<name>A0A2K1KMI6_PHYPA</name>
<dbReference type="Gramene" id="Pp3c4_7202V3.1">
    <property type="protein sequence ID" value="Pp3c4_7202V3.1"/>
    <property type="gene ID" value="Pp3c4_7202"/>
</dbReference>
<proteinExistence type="predicted"/>
<dbReference type="AlphaFoldDB" id="A0A2K1KMI6"/>
<dbReference type="PROSITE" id="PS50097">
    <property type="entry name" value="BTB"/>
    <property type="match status" value="1"/>
</dbReference>